<accession>A0A8H3WN54</accession>
<evidence type="ECO:0000313" key="2">
    <source>
        <dbReference type="Proteomes" id="UP000434172"/>
    </source>
</evidence>
<keyword evidence="2" id="KW-1185">Reference proteome</keyword>
<comment type="caution">
    <text evidence="1">The sequence shown here is derived from an EMBL/GenBank/DDBJ whole genome shotgun (WGS) entry which is preliminary data.</text>
</comment>
<dbReference type="Proteomes" id="UP000434172">
    <property type="component" value="Unassembled WGS sequence"/>
</dbReference>
<name>A0A8H3WN54_9PEZI</name>
<dbReference type="AlphaFoldDB" id="A0A8H3WN54"/>
<organism evidence="1 2">
    <name type="scientific">Colletotrichum asianum</name>
    <dbReference type="NCBI Taxonomy" id="702518"/>
    <lineage>
        <taxon>Eukaryota</taxon>
        <taxon>Fungi</taxon>
        <taxon>Dikarya</taxon>
        <taxon>Ascomycota</taxon>
        <taxon>Pezizomycotina</taxon>
        <taxon>Sordariomycetes</taxon>
        <taxon>Hypocreomycetidae</taxon>
        <taxon>Glomerellales</taxon>
        <taxon>Glomerellaceae</taxon>
        <taxon>Colletotrichum</taxon>
        <taxon>Colletotrichum gloeosporioides species complex</taxon>
    </lineage>
</organism>
<sequence length="69" mass="7772">MCFLSFTDTNVPNCRRTFISLLIIDSNNGGAFCKRRRRYLVTFSWIQGALSGMPYDSRLEGTSSTLDGL</sequence>
<protein>
    <submittedName>
        <fullName evidence="1">Uncharacterized protein</fullName>
    </submittedName>
</protein>
<dbReference type="EMBL" id="WOWK01000002">
    <property type="protein sequence ID" value="KAF0331666.1"/>
    <property type="molecule type" value="Genomic_DNA"/>
</dbReference>
<gene>
    <name evidence="1" type="ORF">GQ607_000786</name>
</gene>
<reference evidence="1 2" key="1">
    <citation type="submission" date="2019-12" db="EMBL/GenBank/DDBJ databases">
        <title>A genome sequence resource for the geographically widespread anthracnose pathogen Colletotrichum asianum.</title>
        <authorList>
            <person name="Meng Y."/>
        </authorList>
    </citation>
    <scope>NUCLEOTIDE SEQUENCE [LARGE SCALE GENOMIC DNA]</scope>
    <source>
        <strain evidence="1 2">ICMP 18580</strain>
    </source>
</reference>
<evidence type="ECO:0000313" key="1">
    <source>
        <dbReference type="EMBL" id="KAF0331666.1"/>
    </source>
</evidence>
<proteinExistence type="predicted"/>